<comment type="caution">
    <text evidence="2">The sequence shown here is derived from an EMBL/GenBank/DDBJ whole genome shotgun (WGS) entry which is preliminary data.</text>
</comment>
<gene>
    <name evidence="2" type="ORF">CMV_028124</name>
</gene>
<dbReference type="InterPro" id="IPR014830">
    <property type="entry name" value="Glycolipid_transfer_prot_dom"/>
</dbReference>
<dbReference type="AlphaFoldDB" id="A0A8J4V5C9"/>
<evidence type="ECO:0000313" key="2">
    <source>
        <dbReference type="EMBL" id="KAF3945507.1"/>
    </source>
</evidence>
<dbReference type="Proteomes" id="UP000737018">
    <property type="component" value="Unassembled WGS sequence"/>
</dbReference>
<reference evidence="2" key="1">
    <citation type="submission" date="2020-03" db="EMBL/GenBank/DDBJ databases">
        <title>Castanea mollissima Vanexum genome sequencing.</title>
        <authorList>
            <person name="Staton M."/>
        </authorList>
    </citation>
    <scope>NUCLEOTIDE SEQUENCE</scope>
    <source>
        <tissue evidence="2">Leaf</tissue>
    </source>
</reference>
<evidence type="ECO:0000313" key="3">
    <source>
        <dbReference type="Proteomes" id="UP000737018"/>
    </source>
</evidence>
<dbReference type="EMBL" id="JRKL02012445">
    <property type="protein sequence ID" value="KAF3945507.1"/>
    <property type="molecule type" value="Genomic_DNA"/>
</dbReference>
<dbReference type="Pfam" id="PF08718">
    <property type="entry name" value="GLTP"/>
    <property type="match status" value="1"/>
</dbReference>
<dbReference type="InterPro" id="IPR036497">
    <property type="entry name" value="GLTP_sf"/>
</dbReference>
<keyword evidence="3" id="KW-1185">Reference proteome</keyword>
<dbReference type="OrthoDB" id="1579307at2759"/>
<dbReference type="GO" id="GO:1902387">
    <property type="term" value="F:ceramide 1-phosphate binding"/>
    <property type="evidence" value="ECO:0007669"/>
    <property type="project" value="TreeGrafter"/>
</dbReference>
<proteinExistence type="predicted"/>
<dbReference type="Gene3D" id="1.10.3520.10">
    <property type="entry name" value="Glycolipid transfer protein"/>
    <property type="match status" value="1"/>
</dbReference>
<sequence length="241" mass="26962">MAATRDNPVRKLADSLQALADTVNSDNPHIKVSDLVQFCRISYTAIFYFGITVKFPDLDPQTKVDHFLEASKKYDTIQDLVESEIKNGTARDKGSPCRTLARFRRVIDLAREVLEQILTSGRVAAQSTEGNSQQSSFDYTHLRQNSFVETFAVAYEQVFVPYPGWTAGECFSSSVGLSKNIVLAALEELPPPDLLLKILNEDEDSLKEPFHKYINAAKVVLQYIDSVFLSTETGADMLRTI</sequence>
<dbReference type="GO" id="GO:1902388">
    <property type="term" value="F:ceramide 1-phosphate transfer activity"/>
    <property type="evidence" value="ECO:0007669"/>
    <property type="project" value="TreeGrafter"/>
</dbReference>
<feature type="domain" description="Glycolipid transfer protein" evidence="1">
    <location>
        <begin position="30"/>
        <end position="173"/>
    </location>
</feature>
<dbReference type="PANTHER" id="PTHR10219">
    <property type="entry name" value="GLYCOLIPID TRANSFER PROTEIN-RELATED"/>
    <property type="match status" value="1"/>
</dbReference>
<name>A0A8J4V5C9_9ROSI</name>
<evidence type="ECO:0000259" key="1">
    <source>
        <dbReference type="Pfam" id="PF08718"/>
    </source>
</evidence>
<protein>
    <recommendedName>
        <fullName evidence="1">Glycolipid transfer protein domain-containing protein</fullName>
    </recommendedName>
</protein>
<accession>A0A8J4V5C9</accession>
<dbReference type="GO" id="GO:0016020">
    <property type="term" value="C:membrane"/>
    <property type="evidence" value="ECO:0007669"/>
    <property type="project" value="TreeGrafter"/>
</dbReference>
<dbReference type="GO" id="GO:0005829">
    <property type="term" value="C:cytosol"/>
    <property type="evidence" value="ECO:0007669"/>
    <property type="project" value="TreeGrafter"/>
</dbReference>
<organism evidence="2 3">
    <name type="scientific">Castanea mollissima</name>
    <name type="common">Chinese chestnut</name>
    <dbReference type="NCBI Taxonomy" id="60419"/>
    <lineage>
        <taxon>Eukaryota</taxon>
        <taxon>Viridiplantae</taxon>
        <taxon>Streptophyta</taxon>
        <taxon>Embryophyta</taxon>
        <taxon>Tracheophyta</taxon>
        <taxon>Spermatophyta</taxon>
        <taxon>Magnoliopsida</taxon>
        <taxon>eudicotyledons</taxon>
        <taxon>Gunneridae</taxon>
        <taxon>Pentapetalae</taxon>
        <taxon>rosids</taxon>
        <taxon>fabids</taxon>
        <taxon>Fagales</taxon>
        <taxon>Fagaceae</taxon>
        <taxon>Castanea</taxon>
    </lineage>
</organism>
<dbReference type="SUPFAM" id="SSF110004">
    <property type="entry name" value="Glycolipid transfer protein, GLTP"/>
    <property type="match status" value="1"/>
</dbReference>
<dbReference type="PANTHER" id="PTHR10219:SF43">
    <property type="entry name" value="GLYCOLIPID TRANSFER PROTEIN DOMAIN-CONTAINING PROTEIN"/>
    <property type="match status" value="1"/>
</dbReference>